<dbReference type="Proteomes" id="UP000467700">
    <property type="component" value="Unassembled WGS sequence"/>
</dbReference>
<feature type="transmembrane region" description="Helical" evidence="2">
    <location>
        <begin position="91"/>
        <end position="113"/>
    </location>
</feature>
<proteinExistence type="predicted"/>
<keyword evidence="2" id="KW-0812">Transmembrane</keyword>
<dbReference type="PANTHER" id="PTHR40465:SF1">
    <property type="entry name" value="DUF6534 DOMAIN-CONTAINING PROTEIN"/>
    <property type="match status" value="1"/>
</dbReference>
<keyword evidence="2" id="KW-1133">Transmembrane helix</keyword>
<feature type="region of interest" description="Disordered" evidence="1">
    <location>
        <begin position="222"/>
        <end position="250"/>
    </location>
</feature>
<dbReference type="InterPro" id="IPR045339">
    <property type="entry name" value="DUF6534"/>
</dbReference>
<reference evidence="4 5" key="1">
    <citation type="submission" date="2020-01" db="EMBL/GenBank/DDBJ databases">
        <authorList>
            <person name="Gupta K D."/>
        </authorList>
    </citation>
    <scope>NUCLEOTIDE SEQUENCE [LARGE SCALE GENOMIC DNA]</scope>
</reference>
<comment type="caution">
    <text evidence="4">The sequence shown here is derived from an EMBL/GenBank/DDBJ whole genome shotgun (WGS) entry which is preliminary data.</text>
</comment>
<keyword evidence="2" id="KW-0472">Membrane</keyword>
<evidence type="ECO:0000256" key="2">
    <source>
        <dbReference type="SAM" id="Phobius"/>
    </source>
</evidence>
<dbReference type="EMBL" id="CACVBS010000087">
    <property type="protein sequence ID" value="CAA7270230.1"/>
    <property type="molecule type" value="Genomic_DNA"/>
</dbReference>
<dbReference type="OrthoDB" id="2562493at2759"/>
<evidence type="ECO:0000313" key="4">
    <source>
        <dbReference type="EMBL" id="CAA7270230.1"/>
    </source>
</evidence>
<evidence type="ECO:0000313" key="5">
    <source>
        <dbReference type="Proteomes" id="UP000467700"/>
    </source>
</evidence>
<keyword evidence="5" id="KW-1185">Reference proteome</keyword>
<dbReference type="PANTHER" id="PTHR40465">
    <property type="entry name" value="CHROMOSOME 1, WHOLE GENOME SHOTGUN SEQUENCE"/>
    <property type="match status" value="1"/>
</dbReference>
<feature type="transmembrane region" description="Helical" evidence="2">
    <location>
        <begin position="20"/>
        <end position="40"/>
    </location>
</feature>
<dbReference type="Pfam" id="PF20152">
    <property type="entry name" value="DUF6534"/>
    <property type="match status" value="1"/>
</dbReference>
<feature type="transmembrane region" description="Helical" evidence="2">
    <location>
        <begin position="52"/>
        <end position="79"/>
    </location>
</feature>
<evidence type="ECO:0000259" key="3">
    <source>
        <dbReference type="Pfam" id="PF20152"/>
    </source>
</evidence>
<dbReference type="AlphaFoldDB" id="A0A8S0WIA5"/>
<feature type="transmembrane region" description="Helical" evidence="2">
    <location>
        <begin position="133"/>
        <end position="157"/>
    </location>
</feature>
<gene>
    <name evidence="4" type="ORF">AAE3_LOCUS12445</name>
</gene>
<evidence type="ECO:0000256" key="1">
    <source>
        <dbReference type="SAM" id="MobiDB-lite"/>
    </source>
</evidence>
<sequence length="250" mass="27495">MAWFYCIEKFAVPSVVDDTIWSYAYVPIGTALTALITHLAMVYRIFCISKNVMLYGGLVLASVCSFATGIASGIRIWILPNISTHTSLRTLIAWWLGIQAALDIVIAALLIALLQKQRTEDHGSRTNSVINRLIRGAGQTGLLPVLFAFSALVAFLVRRNSNLYIMFIIPIGRTYTTSFMDGLNGITSEIVWRNPTKSVMAVQVSIDQTHHQDIEAQKVNSLPDHVPAGHSKPSLDRPLPTVVIHPPSDA</sequence>
<organism evidence="4 5">
    <name type="scientific">Cyclocybe aegerita</name>
    <name type="common">Black poplar mushroom</name>
    <name type="synonym">Agrocybe aegerita</name>
    <dbReference type="NCBI Taxonomy" id="1973307"/>
    <lineage>
        <taxon>Eukaryota</taxon>
        <taxon>Fungi</taxon>
        <taxon>Dikarya</taxon>
        <taxon>Basidiomycota</taxon>
        <taxon>Agaricomycotina</taxon>
        <taxon>Agaricomycetes</taxon>
        <taxon>Agaricomycetidae</taxon>
        <taxon>Agaricales</taxon>
        <taxon>Agaricineae</taxon>
        <taxon>Bolbitiaceae</taxon>
        <taxon>Cyclocybe</taxon>
    </lineage>
</organism>
<feature type="domain" description="DUF6534" evidence="3">
    <location>
        <begin position="100"/>
        <end position="184"/>
    </location>
</feature>
<accession>A0A8S0WIA5</accession>
<protein>
    <recommendedName>
        <fullName evidence="3">DUF6534 domain-containing protein</fullName>
    </recommendedName>
</protein>
<name>A0A8S0WIA5_CYCAE</name>